<evidence type="ECO:0000256" key="1">
    <source>
        <dbReference type="SAM" id="SignalP"/>
    </source>
</evidence>
<gene>
    <name evidence="2" type="ORF">OS145_11082</name>
</gene>
<feature type="signal peptide" evidence="1">
    <location>
        <begin position="1"/>
        <end position="21"/>
    </location>
</feature>
<proteinExistence type="predicted"/>
<keyword evidence="1" id="KW-0732">Signal</keyword>
<reference evidence="2 3" key="1">
    <citation type="submission" date="2006-01" db="EMBL/GenBank/DDBJ databases">
        <authorList>
            <person name="Brettar I."/>
            <person name="Hofle M."/>
            <person name="Ferriera S."/>
            <person name="Johnson J."/>
            <person name="Kravitz S."/>
            <person name="Halpern A."/>
            <person name="Remington K."/>
            <person name="Beeson K."/>
            <person name="Tran B."/>
            <person name="Rogers Y.-H."/>
            <person name="Friedman R."/>
            <person name="Venter J.C."/>
        </authorList>
    </citation>
    <scope>NUCLEOTIDE SEQUENCE [LARGE SCALE GENOMIC DNA]</scope>
    <source>
        <strain evidence="2 3">OS145</strain>
    </source>
</reference>
<organism evidence="2 3">
    <name type="scientific">Idiomarina baltica OS145</name>
    <dbReference type="NCBI Taxonomy" id="314276"/>
    <lineage>
        <taxon>Bacteria</taxon>
        <taxon>Pseudomonadati</taxon>
        <taxon>Pseudomonadota</taxon>
        <taxon>Gammaproteobacteria</taxon>
        <taxon>Alteromonadales</taxon>
        <taxon>Idiomarinaceae</taxon>
        <taxon>Idiomarina</taxon>
    </lineage>
</organism>
<dbReference type="RefSeq" id="WP_006954870.1">
    <property type="nucleotide sequence ID" value="NZ_CH672404.1"/>
</dbReference>
<protein>
    <submittedName>
        <fullName evidence="2">Uncharacterized conserved secreted protein</fullName>
    </submittedName>
</protein>
<evidence type="ECO:0000313" key="3">
    <source>
        <dbReference type="Proteomes" id="UP000016543"/>
    </source>
</evidence>
<name>A0ABM9WLK3_9GAMM</name>
<dbReference type="Proteomes" id="UP000016543">
    <property type="component" value="Unassembled WGS sequence"/>
</dbReference>
<comment type="caution">
    <text evidence="2">The sequence shown here is derived from an EMBL/GenBank/DDBJ whole genome shotgun (WGS) entry which is preliminary data.</text>
</comment>
<accession>A0ABM9WLK3</accession>
<feature type="chain" id="PRO_5047361876" evidence="1">
    <location>
        <begin position="22"/>
        <end position="160"/>
    </location>
</feature>
<dbReference type="EMBL" id="AAMX01000011">
    <property type="protein sequence ID" value="EAQ31845.1"/>
    <property type="molecule type" value="Genomic_DNA"/>
</dbReference>
<evidence type="ECO:0000313" key="2">
    <source>
        <dbReference type="EMBL" id="EAQ31845.1"/>
    </source>
</evidence>
<keyword evidence="3" id="KW-1185">Reference proteome</keyword>
<dbReference type="PROSITE" id="PS51257">
    <property type="entry name" value="PROKAR_LIPOPROTEIN"/>
    <property type="match status" value="1"/>
</dbReference>
<sequence>MRIFNLTKGLVAAAVVLGATACSSPPPGDNQFKLRNYKDTSIQRSHVIYNYCYYGREADYVAARDFDAGEHTIIARYAFIKKYVPGGPLENYFKLNGTFEPGKIYEFKYNRDQENGTAEVWIVDAETQKAVTNKVTKKLITQEVVNTPSRQKTRCEASTL</sequence>